<evidence type="ECO:0000259" key="7">
    <source>
        <dbReference type="Pfam" id="PF00892"/>
    </source>
</evidence>
<dbReference type="SUPFAM" id="SSF103481">
    <property type="entry name" value="Multidrug resistance efflux transporter EmrE"/>
    <property type="match status" value="2"/>
</dbReference>
<evidence type="ECO:0000256" key="2">
    <source>
        <dbReference type="ARBA" id="ARBA00007362"/>
    </source>
</evidence>
<evidence type="ECO:0000256" key="4">
    <source>
        <dbReference type="ARBA" id="ARBA00022989"/>
    </source>
</evidence>
<dbReference type="Pfam" id="PF00892">
    <property type="entry name" value="EamA"/>
    <property type="match status" value="2"/>
</dbReference>
<dbReference type="Proteomes" id="UP000431684">
    <property type="component" value="Unassembled WGS sequence"/>
</dbReference>
<dbReference type="AlphaFoldDB" id="A0A6I3XKL0"/>
<keyword evidence="9" id="KW-1185">Reference proteome</keyword>
<dbReference type="InterPro" id="IPR000620">
    <property type="entry name" value="EamA_dom"/>
</dbReference>
<proteinExistence type="inferred from homology"/>
<keyword evidence="4 6" id="KW-1133">Transmembrane helix</keyword>
<keyword evidence="5 6" id="KW-0472">Membrane</keyword>
<feature type="domain" description="EamA" evidence="7">
    <location>
        <begin position="156"/>
        <end position="290"/>
    </location>
</feature>
<comment type="subcellular location">
    <subcellularLocation>
        <location evidence="1">Membrane</location>
        <topology evidence="1">Multi-pass membrane protein</topology>
    </subcellularLocation>
</comment>
<dbReference type="InterPro" id="IPR050638">
    <property type="entry name" value="AA-Vitamin_Transporters"/>
</dbReference>
<evidence type="ECO:0000313" key="9">
    <source>
        <dbReference type="Proteomes" id="UP000431684"/>
    </source>
</evidence>
<evidence type="ECO:0000256" key="1">
    <source>
        <dbReference type="ARBA" id="ARBA00004141"/>
    </source>
</evidence>
<dbReference type="OrthoDB" id="2352272at2"/>
<feature type="transmembrane region" description="Helical" evidence="6">
    <location>
        <begin position="250"/>
        <end position="268"/>
    </location>
</feature>
<dbReference type="PANTHER" id="PTHR32322">
    <property type="entry name" value="INNER MEMBRANE TRANSPORTER"/>
    <property type="match status" value="1"/>
</dbReference>
<feature type="transmembrane region" description="Helical" evidence="6">
    <location>
        <begin position="155"/>
        <end position="176"/>
    </location>
</feature>
<evidence type="ECO:0000313" key="8">
    <source>
        <dbReference type="EMBL" id="MUI14171.1"/>
    </source>
</evidence>
<comment type="similarity">
    <text evidence="2">Belongs to the EamA transporter family.</text>
</comment>
<dbReference type="PANTHER" id="PTHR32322:SF2">
    <property type="entry name" value="EAMA DOMAIN-CONTAINING PROTEIN"/>
    <property type="match status" value="1"/>
</dbReference>
<feature type="transmembrane region" description="Helical" evidence="6">
    <location>
        <begin position="118"/>
        <end position="135"/>
    </location>
</feature>
<feature type="domain" description="EamA" evidence="7">
    <location>
        <begin position="5"/>
        <end position="135"/>
    </location>
</feature>
<reference evidence="8 9" key="1">
    <citation type="submission" date="2019-11" db="EMBL/GenBank/DDBJ databases">
        <title>Draft Genome Sequences of Six Type Strains of the Genus Massilia.</title>
        <authorList>
            <person name="Miess H."/>
            <person name="Frediansyah A."/>
            <person name="Goeker M."/>
            <person name="Gross H."/>
        </authorList>
    </citation>
    <scope>NUCLEOTIDE SEQUENCE [LARGE SCALE GENOMIC DNA]</scope>
    <source>
        <strain evidence="8 9">DSM 17513</strain>
    </source>
</reference>
<dbReference type="GO" id="GO:0016020">
    <property type="term" value="C:membrane"/>
    <property type="evidence" value="ECO:0007669"/>
    <property type="project" value="UniProtKB-SubCell"/>
</dbReference>
<organism evidence="8 9">
    <name type="scientific">Pseudoduganella dura</name>
    <dbReference type="NCBI Taxonomy" id="321982"/>
    <lineage>
        <taxon>Bacteria</taxon>
        <taxon>Pseudomonadati</taxon>
        <taxon>Pseudomonadota</taxon>
        <taxon>Betaproteobacteria</taxon>
        <taxon>Burkholderiales</taxon>
        <taxon>Oxalobacteraceae</taxon>
        <taxon>Telluria group</taxon>
        <taxon>Pseudoduganella</taxon>
    </lineage>
</organism>
<feature type="transmembrane region" description="Helical" evidence="6">
    <location>
        <begin position="87"/>
        <end position="106"/>
    </location>
</feature>
<evidence type="ECO:0000256" key="5">
    <source>
        <dbReference type="ARBA" id="ARBA00023136"/>
    </source>
</evidence>
<accession>A0A6I3XKL0</accession>
<keyword evidence="3 6" id="KW-0812">Transmembrane</keyword>
<feature type="transmembrane region" description="Helical" evidence="6">
    <location>
        <begin position="63"/>
        <end position="81"/>
    </location>
</feature>
<gene>
    <name evidence="8" type="ORF">GJV26_17150</name>
</gene>
<feature type="transmembrane region" description="Helical" evidence="6">
    <location>
        <begin position="185"/>
        <end position="206"/>
    </location>
</feature>
<evidence type="ECO:0000256" key="3">
    <source>
        <dbReference type="ARBA" id="ARBA00022692"/>
    </source>
</evidence>
<dbReference type="RefSeq" id="WP_155709896.1">
    <property type="nucleotide sequence ID" value="NZ_BMWU01000002.1"/>
</dbReference>
<feature type="transmembrane region" description="Helical" evidence="6">
    <location>
        <begin position="274"/>
        <end position="292"/>
    </location>
</feature>
<evidence type="ECO:0000256" key="6">
    <source>
        <dbReference type="SAM" id="Phobius"/>
    </source>
</evidence>
<sequence length="316" mass="34166">MSSPVLFAIACLIWGSTFWAITLQLGDVPPAVSVVYRFALASAVLFAWCKLRGDSLRLPWRAQRWTIVQGCATFGLSYICTYTSEQYLVSALVAVLFALMVFWNPILNRMVLGTPLTLRTWVAGTVSVVGVILLFSQSIGGAVREILAGGDGRFLLGLVLALVATVASSVGNVLVVKVREQESNVLLTMAWGMLWGTLLVVLWIAATGQSFVLPVSARYWGGLLYLSLFGSVIAFACYFTLIDRIGSGKAVYIGVVTPVISVLLSMRLENFRPGMIECLGMLLCLASVAWALKAPAPTRAVAAEPEFEFEPLKKAS</sequence>
<protein>
    <submittedName>
        <fullName evidence="8">EamA family transporter</fullName>
    </submittedName>
</protein>
<name>A0A6I3XKL0_9BURK</name>
<feature type="transmembrane region" description="Helical" evidence="6">
    <location>
        <begin position="218"/>
        <end position="238"/>
    </location>
</feature>
<comment type="caution">
    <text evidence="8">The sequence shown here is derived from an EMBL/GenBank/DDBJ whole genome shotgun (WGS) entry which is preliminary data.</text>
</comment>
<dbReference type="InterPro" id="IPR037185">
    <property type="entry name" value="EmrE-like"/>
</dbReference>
<feature type="transmembrane region" description="Helical" evidence="6">
    <location>
        <begin position="30"/>
        <end position="51"/>
    </location>
</feature>
<dbReference type="EMBL" id="WNWM01000002">
    <property type="protein sequence ID" value="MUI14171.1"/>
    <property type="molecule type" value="Genomic_DNA"/>
</dbReference>